<name>A0ABY7PML4_9BACT</name>
<evidence type="ECO:0000259" key="7">
    <source>
        <dbReference type="Pfam" id="PF18962"/>
    </source>
</evidence>
<dbReference type="InterPro" id="IPR013783">
    <property type="entry name" value="Ig-like_fold"/>
</dbReference>
<keyword evidence="2" id="KW-0964">Secreted</keyword>
<feature type="chain" id="PRO_5045504977" evidence="4">
    <location>
        <begin position="25"/>
        <end position="1327"/>
    </location>
</feature>
<keyword evidence="9" id="KW-1185">Reference proteome</keyword>
<dbReference type="SMART" id="SM00710">
    <property type="entry name" value="PbH1"/>
    <property type="match status" value="6"/>
</dbReference>
<dbReference type="InterPro" id="IPR011050">
    <property type="entry name" value="Pectin_lyase_fold/virulence"/>
</dbReference>
<feature type="domain" description="Secretion system C-terminal sorting" evidence="7">
    <location>
        <begin position="1250"/>
        <end position="1323"/>
    </location>
</feature>
<evidence type="ECO:0000313" key="9">
    <source>
        <dbReference type="Proteomes" id="UP001211872"/>
    </source>
</evidence>
<dbReference type="Pfam" id="PF05048">
    <property type="entry name" value="NosD"/>
    <property type="match status" value="1"/>
</dbReference>
<keyword evidence="3 4" id="KW-0732">Signal</keyword>
<dbReference type="NCBIfam" id="TIGR04183">
    <property type="entry name" value="Por_Secre_tail"/>
    <property type="match status" value="1"/>
</dbReference>
<dbReference type="InterPro" id="IPR012334">
    <property type="entry name" value="Pectin_lyas_fold"/>
</dbReference>
<evidence type="ECO:0000313" key="8">
    <source>
        <dbReference type="EMBL" id="WBO83919.1"/>
    </source>
</evidence>
<evidence type="ECO:0000256" key="1">
    <source>
        <dbReference type="ARBA" id="ARBA00004613"/>
    </source>
</evidence>
<accession>A0ABY7PML4</accession>
<dbReference type="InterPro" id="IPR022441">
    <property type="entry name" value="Para_beta_helix_rpt-2"/>
</dbReference>
<dbReference type="Pfam" id="PF17210">
    <property type="entry name" value="SdrD_B"/>
    <property type="match status" value="1"/>
</dbReference>
<dbReference type="NCBIfam" id="TIGR03804">
    <property type="entry name" value="para_beta_helix"/>
    <property type="match status" value="1"/>
</dbReference>
<dbReference type="EMBL" id="CP115396">
    <property type="protein sequence ID" value="WBO83919.1"/>
    <property type="molecule type" value="Genomic_DNA"/>
</dbReference>
<comment type="subcellular location">
    <subcellularLocation>
        <location evidence="1">Secreted</location>
    </subcellularLocation>
</comment>
<dbReference type="InterPro" id="IPR007742">
    <property type="entry name" value="NosD_dom"/>
</dbReference>
<protein>
    <submittedName>
        <fullName evidence="8">T9SS type A sorting domain-containing protein</fullName>
    </submittedName>
</protein>
<dbReference type="InterPro" id="IPR033764">
    <property type="entry name" value="Sdr_B"/>
</dbReference>
<dbReference type="SUPFAM" id="SSF49478">
    <property type="entry name" value="Cna protein B-type domain"/>
    <property type="match status" value="1"/>
</dbReference>
<dbReference type="Pfam" id="PF18962">
    <property type="entry name" value="Por_Secre_tail"/>
    <property type="match status" value="1"/>
</dbReference>
<organism evidence="8 9">
    <name type="scientific">Hymenobacter yonginensis</name>
    <dbReference type="NCBI Taxonomy" id="748197"/>
    <lineage>
        <taxon>Bacteria</taxon>
        <taxon>Pseudomonadati</taxon>
        <taxon>Bacteroidota</taxon>
        <taxon>Cytophagia</taxon>
        <taxon>Cytophagales</taxon>
        <taxon>Hymenobacteraceae</taxon>
        <taxon>Hymenobacter</taxon>
    </lineage>
</organism>
<dbReference type="RefSeq" id="WP_270126392.1">
    <property type="nucleotide sequence ID" value="NZ_CP115396.1"/>
</dbReference>
<gene>
    <name evidence="8" type="ORF">O9Z63_16235</name>
</gene>
<dbReference type="InterPro" id="IPR006626">
    <property type="entry name" value="PbH1"/>
</dbReference>
<sequence>MKTPLSFLVLLLALLLAGPSRVQAQATVPFSCDGSFYQIRLNGTTTDFYRIRRGTVFSETILYSIPNVTLNGLAFNKSDGYYYAVQRINNVSNTDQAQNTAANFYRLGQTGFTVVGTVASLPKWYYSAGTIDENGVYWLQRGTNPSGGTTTGVLQKVQITGSSLTYGGSLQVRQANANFDPVAFGDLAFNPKNGLLYDIGSSNGYYTIDRTTGVATNYGSPATQTPGEGVGSTFFDALGNYYAYANGTVGTANSGKFYLMSPITAAFSKTVINAATPTGESDGASCAFPEQRVDNVLALTGISNISTTTFDVSFKVGVDNPGSLDLTNLQLTFFGGTAAATTNPFPGASSVTLQAIAATNGLTAVATGQDMLTSRNLLSGSNTLGNAASAEVTFTVRVVYPTAGAVPTTAVQNLFTYASSTSAGPNPGASIVNGAALPPPDLLAADASTNGSLFPVTSNADTPSPTPVQFQPSISGTVFEDINYGGGAGRSRVASQGPAVSGARVELYNASTNAFVSTTTTAADGTYSFTGLANGTNYVVRVVNGTVSSTRPGTVAGLLPVQTFVNGDVNRVGGESPQLADGGNNTGALNTFQLTNTTQSVTTVALNGAAASVDFGFNFSTIVNTNNSGQGSLRQFILNSNALTNANLDQVAFNGAAAMGTTAIDPAVGMEYAIFMLNDGRLTGAPAGLRNAMTAPAGYSITSKTFTFNSATLPTITDSNTAIDGKLQTILTGEGTQAPTANTTAAEIILNFSNVGANRGGLLVLGANTRIASISVTNAGTAAGSRALNTTGAILADGAAIVFTGAGTIGSVVNDITGQNNTIATVLLEGGATGVTISSSVMRTGRSTAASGTTTAYDGAGILLSNASGNTITNNNISANNGFGIELAGGSNGNTITGNTVGSNGAGATSSDAGISITAGNNNTFGQNTITGNAGDGIVAASGTSSSLFTKNSTSGNGNLGIDLSATNAATGDDVSINANGKTAASGANGLLNFPVLTQAVITNTTNGNLQITGFAPAGSVIEFFLSDKTVDGFGQGKTYLFSTTEGASMTAAANGTNAAINDVDARFGSYSGTINGLNNGAETGATRFSYVISLSTFSPAQVTALTTGGARLTATATTGGTTTSEFSSNILISQNAPLPVELKAFEVAADNADANLIWSTASEKNNDHFDVERSFDGSRFERIGQVQGRGTTSQTTNYSFTDVNVGNKRVGVVYYRLQQVDTDGTTNYSPVRTVRFAAGLTAGVAAVGVYPNPATTQDRTTMLDLTTLPIGMYEVTVLDATGRVVRRQTVQGGQNQPLNVQQLLAGMYLVQVRGNGLNLTQRFSKQ</sequence>
<dbReference type="InterPro" id="IPR026444">
    <property type="entry name" value="Secre_tail"/>
</dbReference>
<feature type="signal peptide" evidence="4">
    <location>
        <begin position="1"/>
        <end position="24"/>
    </location>
</feature>
<dbReference type="Proteomes" id="UP001211872">
    <property type="component" value="Chromosome"/>
</dbReference>
<evidence type="ECO:0000259" key="6">
    <source>
        <dbReference type="Pfam" id="PF17210"/>
    </source>
</evidence>
<dbReference type="Gene3D" id="2.160.20.10">
    <property type="entry name" value="Single-stranded right-handed beta-helix, Pectin lyase-like"/>
    <property type="match status" value="1"/>
</dbReference>
<dbReference type="Gene3D" id="2.60.40.10">
    <property type="entry name" value="Immunoglobulins"/>
    <property type="match status" value="2"/>
</dbReference>
<feature type="domain" description="Periplasmic copper-binding protein NosD beta helix" evidence="5">
    <location>
        <begin position="816"/>
        <end position="958"/>
    </location>
</feature>
<evidence type="ECO:0000256" key="3">
    <source>
        <dbReference type="ARBA" id="ARBA00022729"/>
    </source>
</evidence>
<feature type="domain" description="SD-repeat containing protein B" evidence="6">
    <location>
        <begin position="474"/>
        <end position="544"/>
    </location>
</feature>
<proteinExistence type="predicted"/>
<reference evidence="8 9" key="1">
    <citation type="journal article" date="2011" name="Int. J. Syst. Evol. Microbiol.">
        <title>Hymenobacter yonginensis sp. nov., isolated from a mesotrophic artificial lake.</title>
        <authorList>
            <person name="Joung Y."/>
            <person name="Cho S.H."/>
            <person name="Kim H."/>
            <person name="Kim S.B."/>
            <person name="Joh K."/>
        </authorList>
    </citation>
    <scope>NUCLEOTIDE SEQUENCE [LARGE SCALE GENOMIC DNA]</scope>
    <source>
        <strain evidence="8 9">KCTC 22745</strain>
    </source>
</reference>
<evidence type="ECO:0000256" key="2">
    <source>
        <dbReference type="ARBA" id="ARBA00022525"/>
    </source>
</evidence>
<dbReference type="SUPFAM" id="SSF51126">
    <property type="entry name" value="Pectin lyase-like"/>
    <property type="match status" value="1"/>
</dbReference>
<evidence type="ECO:0000259" key="5">
    <source>
        <dbReference type="Pfam" id="PF05048"/>
    </source>
</evidence>
<evidence type="ECO:0000256" key="4">
    <source>
        <dbReference type="SAM" id="SignalP"/>
    </source>
</evidence>